<accession>A0A3S2V9B7</accession>
<dbReference type="PANTHER" id="PTHR43844:SF2">
    <property type="entry name" value="SYNTHASE, VITAMIN-B12 INDEPENDENT, PUTATIVE (AFU_ORTHOLOGUE AFUA_3G12060)-RELATED"/>
    <property type="match status" value="1"/>
</dbReference>
<dbReference type="PANTHER" id="PTHR43844">
    <property type="entry name" value="METHIONINE SYNTHASE"/>
    <property type="match status" value="1"/>
</dbReference>
<sequence>MPKIATTHVGSMPRGEELTPLLIARDHGDPFDAGEFDAKVAVAVDEAVRHQVENGVDIVSDGEMGKIGYSTYMIERLSGFGGHVDRKSALDLAEHPALVKKLSAMMGSQDFVRASCVGPIKLVNLDPLHDDIRRFKAALAKHAKPDTQGFMNAASPGLITAFQVNQYYPSHEAYLADLAEAMRTEYEAIVDAGFYLQLDCPDLAMSRHTGYQDLTEAEFLKVAEENVAALNAATANIPPERMRMHICWGNYEGPHDHDIPLERVVDIILKARPATILFEAANPRHEHEWKVWADAKIPDHKVLAPGLIDTCSNYVEHPELIAQRIERFAGIVGADRVVASTDCGFGTFAGYGKIDPDVTWKKLRSLRQGADIAAARL</sequence>
<gene>
    <name evidence="2" type="ORF">EOE18_02670</name>
</gene>
<dbReference type="Pfam" id="PF01717">
    <property type="entry name" value="Meth_synt_2"/>
    <property type="match status" value="1"/>
</dbReference>
<feature type="domain" description="Cobalamin-independent methionine synthase MetE C-terminal/archaeal" evidence="1">
    <location>
        <begin position="171"/>
        <end position="347"/>
    </location>
</feature>
<dbReference type="InterPro" id="IPR002629">
    <property type="entry name" value="Met_Synth_C/arc"/>
</dbReference>
<dbReference type="InterPro" id="IPR038071">
    <property type="entry name" value="UROD/MetE-like_sf"/>
</dbReference>
<evidence type="ECO:0000313" key="3">
    <source>
        <dbReference type="Proteomes" id="UP000282837"/>
    </source>
</evidence>
<comment type="caution">
    <text evidence="2">The sequence shown here is derived from an EMBL/GenBank/DDBJ whole genome shotgun (WGS) entry which is preliminary data.</text>
</comment>
<evidence type="ECO:0000313" key="2">
    <source>
        <dbReference type="EMBL" id="RVU06884.1"/>
    </source>
</evidence>
<protein>
    <submittedName>
        <fullName evidence="2">Epoxyalkane--coenzyme M transferase</fullName>
    </submittedName>
</protein>
<proteinExistence type="predicted"/>
<dbReference type="CDD" id="cd03311">
    <property type="entry name" value="CIMS_C_terminal_like"/>
    <property type="match status" value="1"/>
</dbReference>
<dbReference type="OrthoDB" id="244285at2"/>
<dbReference type="GO" id="GO:0008270">
    <property type="term" value="F:zinc ion binding"/>
    <property type="evidence" value="ECO:0007669"/>
    <property type="project" value="InterPro"/>
</dbReference>
<organism evidence="2 3">
    <name type="scientific">Novosphingobium umbonatum</name>
    <dbReference type="NCBI Taxonomy" id="1908524"/>
    <lineage>
        <taxon>Bacteria</taxon>
        <taxon>Pseudomonadati</taxon>
        <taxon>Pseudomonadota</taxon>
        <taxon>Alphaproteobacteria</taxon>
        <taxon>Sphingomonadales</taxon>
        <taxon>Sphingomonadaceae</taxon>
        <taxon>Novosphingobium</taxon>
    </lineage>
</organism>
<dbReference type="GO" id="GO:0009086">
    <property type="term" value="P:methionine biosynthetic process"/>
    <property type="evidence" value="ECO:0007669"/>
    <property type="project" value="InterPro"/>
</dbReference>
<keyword evidence="3" id="KW-1185">Reference proteome</keyword>
<dbReference type="SUPFAM" id="SSF51726">
    <property type="entry name" value="UROD/MetE-like"/>
    <property type="match status" value="1"/>
</dbReference>
<reference evidence="2 3" key="1">
    <citation type="submission" date="2019-01" db="EMBL/GenBank/DDBJ databases">
        <authorList>
            <person name="Chen W.-M."/>
        </authorList>
    </citation>
    <scope>NUCLEOTIDE SEQUENCE [LARGE SCALE GENOMIC DNA]</scope>
    <source>
        <strain evidence="2 3">FSY-9</strain>
    </source>
</reference>
<dbReference type="GO" id="GO:0003871">
    <property type="term" value="F:5-methyltetrahydropteroyltriglutamate-homocysteine S-methyltransferase activity"/>
    <property type="evidence" value="ECO:0007669"/>
    <property type="project" value="InterPro"/>
</dbReference>
<dbReference type="AlphaFoldDB" id="A0A3S2V9B7"/>
<dbReference type="EMBL" id="SACO01000002">
    <property type="protein sequence ID" value="RVU06884.1"/>
    <property type="molecule type" value="Genomic_DNA"/>
</dbReference>
<dbReference type="RefSeq" id="WP_127705978.1">
    <property type="nucleotide sequence ID" value="NZ_SACO01000002.1"/>
</dbReference>
<dbReference type="Proteomes" id="UP000282837">
    <property type="component" value="Unassembled WGS sequence"/>
</dbReference>
<evidence type="ECO:0000259" key="1">
    <source>
        <dbReference type="Pfam" id="PF01717"/>
    </source>
</evidence>
<keyword evidence="2" id="KW-0808">Transferase</keyword>
<dbReference type="Gene3D" id="3.20.20.210">
    <property type="match status" value="1"/>
</dbReference>
<name>A0A3S2V9B7_9SPHN</name>